<proteinExistence type="inferred from homology"/>
<dbReference type="Gene3D" id="3.30.1330.40">
    <property type="entry name" value="RutC-like"/>
    <property type="match status" value="1"/>
</dbReference>
<dbReference type="InterPro" id="IPR006056">
    <property type="entry name" value="RidA"/>
</dbReference>
<dbReference type="RefSeq" id="WP_095132798.1">
    <property type="nucleotide sequence ID" value="NZ_NIBG01000005.1"/>
</dbReference>
<dbReference type="NCBIfam" id="TIGR00004">
    <property type="entry name" value="Rid family detoxifying hydrolase"/>
    <property type="match status" value="1"/>
</dbReference>
<evidence type="ECO:0000313" key="3">
    <source>
        <dbReference type="Proteomes" id="UP000216024"/>
    </source>
</evidence>
<comment type="caution">
    <text evidence="2">The sequence shown here is derived from an EMBL/GenBank/DDBJ whole genome shotgun (WGS) entry which is preliminary data.</text>
</comment>
<dbReference type="InterPro" id="IPR019897">
    <property type="entry name" value="RidA_CS"/>
</dbReference>
<evidence type="ECO:0000313" key="2">
    <source>
        <dbReference type="EMBL" id="PAB59909.1"/>
    </source>
</evidence>
<dbReference type="OrthoDB" id="9803101at2"/>
<evidence type="ECO:0000256" key="1">
    <source>
        <dbReference type="ARBA" id="ARBA00010552"/>
    </source>
</evidence>
<dbReference type="CDD" id="cd00448">
    <property type="entry name" value="YjgF_YER057c_UK114_family"/>
    <property type="match status" value="1"/>
</dbReference>
<dbReference type="Pfam" id="PF01042">
    <property type="entry name" value="Ribonuc_L-PSP"/>
    <property type="match status" value="1"/>
</dbReference>
<dbReference type="Proteomes" id="UP000216024">
    <property type="component" value="Unassembled WGS sequence"/>
</dbReference>
<dbReference type="InterPro" id="IPR035959">
    <property type="entry name" value="RutC-like_sf"/>
</dbReference>
<reference evidence="2 3" key="1">
    <citation type="submission" date="2017-06" db="EMBL/GenBank/DDBJ databases">
        <title>Draft genome sequence of anaerobic fermentative bacterium Anaeromicrobium sediminis DY2726D isolated from West Pacific Ocean sediments.</title>
        <authorList>
            <person name="Zeng X."/>
        </authorList>
    </citation>
    <scope>NUCLEOTIDE SEQUENCE [LARGE SCALE GENOMIC DNA]</scope>
    <source>
        <strain evidence="2 3">DY2726D</strain>
    </source>
</reference>
<dbReference type="FunFam" id="3.30.1330.40:FF:000001">
    <property type="entry name" value="L-PSP family endoribonuclease"/>
    <property type="match status" value="1"/>
</dbReference>
<protein>
    <submittedName>
        <fullName evidence="2">Reactive intermediate/imine deaminase</fullName>
    </submittedName>
</protein>
<sequence length="125" mass="13575">MKEAVSTNKAPGAIGPYSQGVKFGNMIITSGQLPINPETGEMPETIKEQTRQSLENVKAILEEAGTSMDKVVKTTVFLNDMNDFAQMNEVYGEFFSGTYPSRSAVEVARVPKDALVEIEAIALSE</sequence>
<gene>
    <name evidence="2" type="ORF">CCE28_08120</name>
</gene>
<keyword evidence="3" id="KW-1185">Reference proteome</keyword>
<comment type="similarity">
    <text evidence="1">Belongs to the RutC family.</text>
</comment>
<accession>A0A267MK09</accession>
<dbReference type="AlphaFoldDB" id="A0A267MK09"/>
<dbReference type="InterPro" id="IPR006175">
    <property type="entry name" value="YjgF/YER057c/UK114"/>
</dbReference>
<name>A0A267MK09_9FIRM</name>
<dbReference type="PROSITE" id="PS01094">
    <property type="entry name" value="UPF0076"/>
    <property type="match status" value="1"/>
</dbReference>
<dbReference type="SUPFAM" id="SSF55298">
    <property type="entry name" value="YjgF-like"/>
    <property type="match status" value="1"/>
</dbReference>
<dbReference type="PANTHER" id="PTHR11803">
    <property type="entry name" value="2-IMINOBUTANOATE/2-IMINOPROPANOATE DEAMINASE RIDA"/>
    <property type="match status" value="1"/>
</dbReference>
<dbReference type="PANTHER" id="PTHR11803:SF58">
    <property type="entry name" value="PROTEIN HMF1-RELATED"/>
    <property type="match status" value="1"/>
</dbReference>
<dbReference type="EMBL" id="NIBG01000005">
    <property type="protein sequence ID" value="PAB59909.1"/>
    <property type="molecule type" value="Genomic_DNA"/>
</dbReference>
<dbReference type="GO" id="GO:0005829">
    <property type="term" value="C:cytosol"/>
    <property type="evidence" value="ECO:0007669"/>
    <property type="project" value="TreeGrafter"/>
</dbReference>
<dbReference type="GO" id="GO:0019239">
    <property type="term" value="F:deaminase activity"/>
    <property type="evidence" value="ECO:0007669"/>
    <property type="project" value="TreeGrafter"/>
</dbReference>
<organism evidence="2 3">
    <name type="scientific">Anaeromicrobium sediminis</name>
    <dbReference type="NCBI Taxonomy" id="1478221"/>
    <lineage>
        <taxon>Bacteria</taxon>
        <taxon>Bacillati</taxon>
        <taxon>Bacillota</taxon>
        <taxon>Clostridia</taxon>
        <taxon>Peptostreptococcales</taxon>
        <taxon>Thermotaleaceae</taxon>
        <taxon>Anaeromicrobium</taxon>
    </lineage>
</organism>